<evidence type="ECO:0000313" key="1">
    <source>
        <dbReference type="EMBL" id="KAH3872699.1"/>
    </source>
</evidence>
<gene>
    <name evidence="1" type="ORF">DPMN_035920</name>
</gene>
<evidence type="ECO:0000313" key="2">
    <source>
        <dbReference type="Proteomes" id="UP000828390"/>
    </source>
</evidence>
<protein>
    <submittedName>
        <fullName evidence="1">Uncharacterized protein</fullName>
    </submittedName>
</protein>
<organism evidence="1 2">
    <name type="scientific">Dreissena polymorpha</name>
    <name type="common">Zebra mussel</name>
    <name type="synonym">Mytilus polymorpha</name>
    <dbReference type="NCBI Taxonomy" id="45954"/>
    <lineage>
        <taxon>Eukaryota</taxon>
        <taxon>Metazoa</taxon>
        <taxon>Spiralia</taxon>
        <taxon>Lophotrochozoa</taxon>
        <taxon>Mollusca</taxon>
        <taxon>Bivalvia</taxon>
        <taxon>Autobranchia</taxon>
        <taxon>Heteroconchia</taxon>
        <taxon>Euheterodonta</taxon>
        <taxon>Imparidentia</taxon>
        <taxon>Neoheterodontei</taxon>
        <taxon>Myida</taxon>
        <taxon>Dreissenoidea</taxon>
        <taxon>Dreissenidae</taxon>
        <taxon>Dreissena</taxon>
    </lineage>
</organism>
<comment type="caution">
    <text evidence="1">The sequence shown here is derived from an EMBL/GenBank/DDBJ whole genome shotgun (WGS) entry which is preliminary data.</text>
</comment>
<reference evidence="1" key="1">
    <citation type="journal article" date="2019" name="bioRxiv">
        <title>The Genome of the Zebra Mussel, Dreissena polymorpha: A Resource for Invasive Species Research.</title>
        <authorList>
            <person name="McCartney M.A."/>
            <person name="Auch B."/>
            <person name="Kono T."/>
            <person name="Mallez S."/>
            <person name="Zhang Y."/>
            <person name="Obille A."/>
            <person name="Becker A."/>
            <person name="Abrahante J.E."/>
            <person name="Garbe J."/>
            <person name="Badalamenti J.P."/>
            <person name="Herman A."/>
            <person name="Mangelson H."/>
            <person name="Liachko I."/>
            <person name="Sullivan S."/>
            <person name="Sone E.D."/>
            <person name="Koren S."/>
            <person name="Silverstein K.A.T."/>
            <person name="Beckman K.B."/>
            <person name="Gohl D.M."/>
        </authorList>
    </citation>
    <scope>NUCLEOTIDE SEQUENCE</scope>
    <source>
        <strain evidence="1">Duluth1</strain>
        <tissue evidence="1">Whole animal</tissue>
    </source>
</reference>
<dbReference type="Proteomes" id="UP000828390">
    <property type="component" value="Unassembled WGS sequence"/>
</dbReference>
<reference evidence="1" key="2">
    <citation type="submission" date="2020-11" db="EMBL/GenBank/DDBJ databases">
        <authorList>
            <person name="McCartney M.A."/>
            <person name="Auch B."/>
            <person name="Kono T."/>
            <person name="Mallez S."/>
            <person name="Becker A."/>
            <person name="Gohl D.M."/>
            <person name="Silverstein K.A.T."/>
            <person name="Koren S."/>
            <person name="Bechman K.B."/>
            <person name="Herman A."/>
            <person name="Abrahante J.E."/>
            <person name="Garbe J."/>
        </authorList>
    </citation>
    <scope>NUCLEOTIDE SEQUENCE</scope>
    <source>
        <strain evidence="1">Duluth1</strain>
        <tissue evidence="1">Whole animal</tissue>
    </source>
</reference>
<accession>A0A9D4RLG8</accession>
<name>A0A9D4RLG8_DREPO</name>
<sequence length="52" mass="5596">MSMFYQIKPKSYASFSADNISLSVCKFVSTDGSPASLVQHFHTTGSLTAAVH</sequence>
<dbReference type="EMBL" id="JAIWYP010000002">
    <property type="protein sequence ID" value="KAH3872699.1"/>
    <property type="molecule type" value="Genomic_DNA"/>
</dbReference>
<proteinExistence type="predicted"/>
<keyword evidence="2" id="KW-1185">Reference proteome</keyword>
<dbReference type="AlphaFoldDB" id="A0A9D4RLG8"/>